<dbReference type="PANTHER" id="PTHR45955">
    <property type="entry name" value="PHOSPHOACETYLGLUCOSAMINE MUTASE"/>
    <property type="match status" value="1"/>
</dbReference>
<evidence type="ECO:0000259" key="3">
    <source>
        <dbReference type="Pfam" id="PF21404"/>
    </source>
</evidence>
<dbReference type="Gene3D" id="3.30.310.50">
    <property type="entry name" value="Alpha-D-phosphohexomutase, C-terminal domain"/>
    <property type="match status" value="1"/>
</dbReference>
<keyword evidence="1" id="KW-0119">Carbohydrate metabolism</keyword>
<dbReference type="SUPFAM" id="SSF55957">
    <property type="entry name" value="Phosphoglucomutase, C-terminal domain"/>
    <property type="match status" value="1"/>
</dbReference>
<organism evidence="5">
    <name type="scientific">Homalodisca liturata</name>
    <dbReference type="NCBI Taxonomy" id="320908"/>
    <lineage>
        <taxon>Eukaryota</taxon>
        <taxon>Metazoa</taxon>
        <taxon>Ecdysozoa</taxon>
        <taxon>Arthropoda</taxon>
        <taxon>Hexapoda</taxon>
        <taxon>Insecta</taxon>
        <taxon>Pterygota</taxon>
        <taxon>Neoptera</taxon>
        <taxon>Paraneoptera</taxon>
        <taxon>Hemiptera</taxon>
        <taxon>Auchenorrhyncha</taxon>
        <taxon>Membracoidea</taxon>
        <taxon>Cicadellidae</taxon>
        <taxon>Cicadellinae</taxon>
        <taxon>Proconiini</taxon>
        <taxon>Homalodisca</taxon>
    </lineage>
</organism>
<dbReference type="GO" id="GO:0004610">
    <property type="term" value="F:phosphoacetylglucosamine mutase activity"/>
    <property type="evidence" value="ECO:0007669"/>
    <property type="project" value="TreeGrafter"/>
</dbReference>
<sequence length="385" mass="42135">PMLHYFVTCHNTDGAYGRPTQEGYCDKLSIAFKALRGETNMNGHYKPELEFDGANGVGALKMSELLRYLGDCLQVNIHNADTTTRGKLNYQCGADHVKSKQVPPSGVPLRPYARCASVDGDADRLVYYFVDDNSAFHLLDGDRIATLVAGYLKKLMEESGLELKMGLVQTAYANGSSTKYISESLNVPVACVPTGVKNLHKKALEFDIGVYFEANGHGTVVFSSDAKRQIKNATKDTSLPASQVAAAERLAYMVDLTNETVGDALSDLLLVETVMHARGWDVTDWLHTYTDLPNRLMKVKVQDRNVITTTDAERRCVTPERLQDRIDLLVAKCPNGRSFVRPSGTEDIVRVFAEADTADHADTLAVQVAQAVYELAGGVGPLPSL</sequence>
<evidence type="ECO:0000313" key="5">
    <source>
        <dbReference type="EMBL" id="JAS91045.1"/>
    </source>
</evidence>
<dbReference type="AlphaFoldDB" id="A0A1B6IVT2"/>
<dbReference type="Gene3D" id="3.40.120.10">
    <property type="entry name" value="Alpha-D-Glucose-1,6-Bisphosphate, subunit A, domain 3"/>
    <property type="match status" value="1"/>
</dbReference>
<feature type="domain" description="Alpha-D-phosphohexomutase C-terminal" evidence="2">
    <location>
        <begin position="317"/>
        <end position="370"/>
    </location>
</feature>
<evidence type="ECO:0008006" key="6">
    <source>
        <dbReference type="Google" id="ProtNLM"/>
    </source>
</evidence>
<dbReference type="InterPro" id="IPR049022">
    <property type="entry name" value="AMG1_III"/>
</dbReference>
<evidence type="ECO:0000259" key="2">
    <source>
        <dbReference type="Pfam" id="PF00408"/>
    </source>
</evidence>
<dbReference type="PANTHER" id="PTHR45955:SF1">
    <property type="entry name" value="PHOSPHOACETYLGLUCOSAMINE MUTASE"/>
    <property type="match status" value="1"/>
</dbReference>
<gene>
    <name evidence="5" type="ORF">g.45214</name>
</gene>
<evidence type="ECO:0000256" key="1">
    <source>
        <dbReference type="ARBA" id="ARBA00023277"/>
    </source>
</evidence>
<name>A0A1B6IVT2_9HEMI</name>
<feature type="domain" description="Phosphoacetylglucosamine mutase AMG1" evidence="4">
    <location>
        <begin position="46"/>
        <end position="126"/>
    </location>
</feature>
<dbReference type="InterPro" id="IPR049023">
    <property type="entry name" value="AMG1_II"/>
</dbReference>
<dbReference type="GO" id="GO:0006048">
    <property type="term" value="P:UDP-N-acetylglucosamine biosynthetic process"/>
    <property type="evidence" value="ECO:0007669"/>
    <property type="project" value="TreeGrafter"/>
</dbReference>
<dbReference type="Pfam" id="PF00408">
    <property type="entry name" value="PGM_PMM_IV"/>
    <property type="match status" value="1"/>
</dbReference>
<evidence type="ECO:0000259" key="4">
    <source>
        <dbReference type="Pfam" id="PF21405"/>
    </source>
</evidence>
<dbReference type="FunFam" id="3.30.310.50:FF:000003">
    <property type="entry name" value="Phosphoacetylglucosamine mutase"/>
    <property type="match status" value="1"/>
</dbReference>
<accession>A0A1B6IVT2</accession>
<dbReference type="InterPro" id="IPR016055">
    <property type="entry name" value="A-D-PHexomutase_a/b/a-I/II/III"/>
</dbReference>
<dbReference type="EMBL" id="GECU01016661">
    <property type="protein sequence ID" value="JAS91045.1"/>
    <property type="molecule type" value="Transcribed_RNA"/>
</dbReference>
<dbReference type="Pfam" id="PF21404">
    <property type="entry name" value="AMG1_III"/>
    <property type="match status" value="1"/>
</dbReference>
<dbReference type="InterPro" id="IPR005843">
    <property type="entry name" value="A-D-PHexomutase_C"/>
</dbReference>
<dbReference type="FunFam" id="3.40.120.10:FF:000023">
    <property type="entry name" value="Phosphoacetylglucosamine mutase"/>
    <property type="match status" value="1"/>
</dbReference>
<dbReference type="InterPro" id="IPR036900">
    <property type="entry name" value="A-D-PHexomutase_C_sf"/>
</dbReference>
<feature type="non-terminal residue" evidence="5">
    <location>
        <position position="1"/>
    </location>
</feature>
<reference evidence="5" key="1">
    <citation type="submission" date="2015-11" db="EMBL/GenBank/DDBJ databases">
        <title>De novo transcriptome assembly of four potential Pierce s Disease insect vectors from Arizona vineyards.</title>
        <authorList>
            <person name="Tassone E.E."/>
        </authorList>
    </citation>
    <scope>NUCLEOTIDE SEQUENCE</scope>
</reference>
<feature type="domain" description="Phosphoacetylglucosamine mutase AMG1" evidence="3">
    <location>
        <begin position="140"/>
        <end position="280"/>
    </location>
</feature>
<protein>
    <recommendedName>
        <fullName evidence="6">Phosphoacetylglucosamine mutase</fullName>
    </recommendedName>
</protein>
<dbReference type="GO" id="GO:0005975">
    <property type="term" value="P:carbohydrate metabolic process"/>
    <property type="evidence" value="ECO:0007669"/>
    <property type="project" value="InterPro"/>
</dbReference>
<dbReference type="SUPFAM" id="SSF53738">
    <property type="entry name" value="Phosphoglucomutase, first 3 domains"/>
    <property type="match status" value="2"/>
</dbReference>
<proteinExistence type="predicted"/>
<dbReference type="Pfam" id="PF21405">
    <property type="entry name" value="AMG1_II"/>
    <property type="match status" value="1"/>
</dbReference>